<gene>
    <name evidence="2" type="ORF">GCM10007140_12810</name>
</gene>
<feature type="transmembrane region" description="Helical" evidence="1">
    <location>
        <begin position="36"/>
        <end position="57"/>
    </location>
</feature>
<evidence type="ECO:0000256" key="1">
    <source>
        <dbReference type="SAM" id="Phobius"/>
    </source>
</evidence>
<feature type="transmembrane region" description="Helical" evidence="1">
    <location>
        <begin position="7"/>
        <end position="30"/>
    </location>
</feature>
<sequence length="545" mass="60992">MEKKSNGYFGLPFVLSLIFSAIVFGIIMYFNVSPLHYRWGFKINILLIILFSSYIVFMSLFRRFNAKQFAIVGIGSVSLLILMNVVFFFMTTTVIHSKDYHHLIGEVEERKFESDVAHVDLEQLPTIDKELAGNYADKKLGEIPALGSQVEVGELTLQQIDGKLYYVGPLEHSGILKWFQNREGTQGYVKVSATDAQDVELVTQLNGKDIKLKYLSSAYFNSNVERHAYLSHPTQGIKDYSFELNDEGNPYWVASTYDHTIGLSGEVITGTLIIDAQTGEMQQYTVEDTPKWVDIIQPQSTVEKHLDYWGEYVHGFFNFSNQDKLKTTEGMQVIYNNGECFFYTGISSVGKDESTVGFALTNTRTGETTKYNVSGATETAGMQSAEGSVQNLQYKATHPILINVQNEPTYFLTLKDKKGLVKSYGMVNVENYNLVATGDTLQATLNSYVKALAGKGVQGNLETNGVEKSETGTVERIGSVTTEGNQLFYIVVKEKPNSLIIVPSAVSKEVALTKENDVIDYKYIELPNMDGITVKEFDNKNIDLK</sequence>
<keyword evidence="1" id="KW-0812">Transmembrane</keyword>
<dbReference type="AlphaFoldDB" id="A0A917ANN3"/>
<evidence type="ECO:0000313" key="2">
    <source>
        <dbReference type="EMBL" id="GGE63992.1"/>
    </source>
</evidence>
<protein>
    <recommendedName>
        <fullName evidence="4">Cell shape-determining protein</fullName>
    </recommendedName>
</protein>
<dbReference type="Proteomes" id="UP000605259">
    <property type="component" value="Unassembled WGS sequence"/>
</dbReference>
<dbReference type="EMBL" id="BMFK01000001">
    <property type="protein sequence ID" value="GGE63992.1"/>
    <property type="molecule type" value="Genomic_DNA"/>
</dbReference>
<feature type="transmembrane region" description="Helical" evidence="1">
    <location>
        <begin position="69"/>
        <end position="90"/>
    </location>
</feature>
<dbReference type="RefSeq" id="WP_188387560.1">
    <property type="nucleotide sequence ID" value="NZ_BMFK01000001.1"/>
</dbReference>
<reference evidence="2" key="2">
    <citation type="submission" date="2020-09" db="EMBL/GenBank/DDBJ databases">
        <authorList>
            <person name="Sun Q."/>
            <person name="Zhou Y."/>
        </authorList>
    </citation>
    <scope>NUCLEOTIDE SEQUENCE</scope>
    <source>
        <strain evidence="2">CGMCC 1.12698</strain>
    </source>
</reference>
<accession>A0A917ANN3</accession>
<organism evidence="2 3">
    <name type="scientific">Priestia taiwanensis</name>
    <dbReference type="NCBI Taxonomy" id="1347902"/>
    <lineage>
        <taxon>Bacteria</taxon>
        <taxon>Bacillati</taxon>
        <taxon>Bacillota</taxon>
        <taxon>Bacilli</taxon>
        <taxon>Bacillales</taxon>
        <taxon>Bacillaceae</taxon>
        <taxon>Priestia</taxon>
    </lineage>
</organism>
<proteinExistence type="predicted"/>
<evidence type="ECO:0000313" key="3">
    <source>
        <dbReference type="Proteomes" id="UP000605259"/>
    </source>
</evidence>
<keyword evidence="3" id="KW-1185">Reference proteome</keyword>
<keyword evidence="1" id="KW-0472">Membrane</keyword>
<reference evidence="2" key="1">
    <citation type="journal article" date="2014" name="Int. J. Syst. Evol. Microbiol.">
        <title>Complete genome sequence of Corynebacterium casei LMG S-19264T (=DSM 44701T), isolated from a smear-ripened cheese.</title>
        <authorList>
            <consortium name="US DOE Joint Genome Institute (JGI-PGF)"/>
            <person name="Walter F."/>
            <person name="Albersmeier A."/>
            <person name="Kalinowski J."/>
            <person name="Ruckert C."/>
        </authorList>
    </citation>
    <scope>NUCLEOTIDE SEQUENCE</scope>
    <source>
        <strain evidence="2">CGMCC 1.12698</strain>
    </source>
</reference>
<keyword evidence="1" id="KW-1133">Transmembrane helix</keyword>
<name>A0A917ANN3_9BACI</name>
<evidence type="ECO:0008006" key="4">
    <source>
        <dbReference type="Google" id="ProtNLM"/>
    </source>
</evidence>
<comment type="caution">
    <text evidence="2">The sequence shown here is derived from an EMBL/GenBank/DDBJ whole genome shotgun (WGS) entry which is preliminary data.</text>
</comment>